<dbReference type="EMBL" id="BPLQ01009734">
    <property type="protein sequence ID" value="GIY46266.1"/>
    <property type="molecule type" value="Genomic_DNA"/>
</dbReference>
<feature type="region of interest" description="Disordered" evidence="1">
    <location>
        <begin position="121"/>
        <end position="183"/>
    </location>
</feature>
<evidence type="ECO:0000256" key="1">
    <source>
        <dbReference type="SAM" id="MobiDB-lite"/>
    </source>
</evidence>
<dbReference type="AlphaFoldDB" id="A0AAV4TLA7"/>
<reference evidence="2 3" key="1">
    <citation type="submission" date="2021-06" db="EMBL/GenBank/DDBJ databases">
        <title>Caerostris darwini draft genome.</title>
        <authorList>
            <person name="Kono N."/>
            <person name="Arakawa K."/>
        </authorList>
    </citation>
    <scope>NUCLEOTIDE SEQUENCE [LARGE SCALE GENOMIC DNA]</scope>
</reference>
<feature type="compositionally biased region" description="Basic and acidic residues" evidence="1">
    <location>
        <begin position="68"/>
        <end position="83"/>
    </location>
</feature>
<evidence type="ECO:0000313" key="3">
    <source>
        <dbReference type="Proteomes" id="UP001054837"/>
    </source>
</evidence>
<sequence length="183" mass="21043">MTSNNNEKPLHQDIGIDIENLQQLTACTANTTRRKRKRRASTKERRVRRRRCSTNYERGKSTLRCGGKKRDSPKTYFNKDEKSTVNASELRNEKQDSVTKIRNEVFKFVCLLQAQRRAIQKDVESKSKKKNTFQPNQGLTSNKKNGNGKMNASSKNTKPKQNGPTKPSDSDPKFKTIIDNMYS</sequence>
<accession>A0AAV4TLA7</accession>
<gene>
    <name evidence="2" type="ORF">CDAR_19711</name>
</gene>
<comment type="caution">
    <text evidence="2">The sequence shown here is derived from an EMBL/GenBank/DDBJ whole genome shotgun (WGS) entry which is preliminary data.</text>
</comment>
<feature type="compositionally biased region" description="Polar residues" evidence="1">
    <location>
        <begin position="132"/>
        <end position="167"/>
    </location>
</feature>
<keyword evidence="3" id="KW-1185">Reference proteome</keyword>
<dbReference type="Proteomes" id="UP001054837">
    <property type="component" value="Unassembled WGS sequence"/>
</dbReference>
<name>A0AAV4TLA7_9ARAC</name>
<evidence type="ECO:0000313" key="2">
    <source>
        <dbReference type="EMBL" id="GIY46266.1"/>
    </source>
</evidence>
<proteinExistence type="predicted"/>
<feature type="region of interest" description="Disordered" evidence="1">
    <location>
        <begin position="30"/>
        <end position="96"/>
    </location>
</feature>
<organism evidence="2 3">
    <name type="scientific">Caerostris darwini</name>
    <dbReference type="NCBI Taxonomy" id="1538125"/>
    <lineage>
        <taxon>Eukaryota</taxon>
        <taxon>Metazoa</taxon>
        <taxon>Ecdysozoa</taxon>
        <taxon>Arthropoda</taxon>
        <taxon>Chelicerata</taxon>
        <taxon>Arachnida</taxon>
        <taxon>Araneae</taxon>
        <taxon>Araneomorphae</taxon>
        <taxon>Entelegynae</taxon>
        <taxon>Araneoidea</taxon>
        <taxon>Araneidae</taxon>
        <taxon>Caerostris</taxon>
    </lineage>
</organism>
<feature type="compositionally biased region" description="Basic residues" evidence="1">
    <location>
        <begin position="32"/>
        <end position="52"/>
    </location>
</feature>
<protein>
    <submittedName>
        <fullName evidence="2">Uncharacterized protein</fullName>
    </submittedName>
</protein>